<proteinExistence type="predicted"/>
<comment type="caution">
    <text evidence="2">The sequence shown here is derived from an EMBL/GenBank/DDBJ whole genome shotgun (WGS) entry which is preliminary data.</text>
</comment>
<evidence type="ECO:0000313" key="3">
    <source>
        <dbReference type="Proteomes" id="UP000276133"/>
    </source>
</evidence>
<feature type="transmembrane region" description="Helical" evidence="1">
    <location>
        <begin position="43"/>
        <end position="61"/>
    </location>
</feature>
<keyword evidence="1" id="KW-0812">Transmembrane</keyword>
<feature type="transmembrane region" description="Helical" evidence="1">
    <location>
        <begin position="137"/>
        <end position="154"/>
    </location>
</feature>
<evidence type="ECO:0000313" key="2">
    <source>
        <dbReference type="EMBL" id="RNA30728.1"/>
    </source>
</evidence>
<sequence>MINRIETKREIKKLTILDTTCATNEVPLVFKKSDLFGPISRQIFILFCITCIFIICHKIFLCYTKKEHIKFSVFELYFINLFEISLFTKLRSNFEETLFTTKREIKPSIQCLFVLVLLSDSHLGAYRNLIKHKDLKLIILFLLKALISLAYGTVLCRPKHLINTGTS</sequence>
<organism evidence="2 3">
    <name type="scientific">Brachionus plicatilis</name>
    <name type="common">Marine rotifer</name>
    <name type="synonym">Brachionus muelleri</name>
    <dbReference type="NCBI Taxonomy" id="10195"/>
    <lineage>
        <taxon>Eukaryota</taxon>
        <taxon>Metazoa</taxon>
        <taxon>Spiralia</taxon>
        <taxon>Gnathifera</taxon>
        <taxon>Rotifera</taxon>
        <taxon>Eurotatoria</taxon>
        <taxon>Monogononta</taxon>
        <taxon>Pseudotrocha</taxon>
        <taxon>Ploima</taxon>
        <taxon>Brachionidae</taxon>
        <taxon>Brachionus</taxon>
    </lineage>
</organism>
<dbReference type="EMBL" id="REGN01002049">
    <property type="protein sequence ID" value="RNA30728.1"/>
    <property type="molecule type" value="Genomic_DNA"/>
</dbReference>
<dbReference type="AlphaFoldDB" id="A0A3M7S553"/>
<reference evidence="2 3" key="1">
    <citation type="journal article" date="2018" name="Sci. Rep.">
        <title>Genomic signatures of local adaptation to the degree of environmental predictability in rotifers.</title>
        <authorList>
            <person name="Franch-Gras L."/>
            <person name="Hahn C."/>
            <person name="Garcia-Roger E.M."/>
            <person name="Carmona M.J."/>
            <person name="Serra M."/>
            <person name="Gomez A."/>
        </authorList>
    </citation>
    <scope>NUCLEOTIDE SEQUENCE [LARGE SCALE GENOMIC DNA]</scope>
    <source>
        <strain evidence="2">HYR1</strain>
    </source>
</reference>
<dbReference type="Proteomes" id="UP000276133">
    <property type="component" value="Unassembled WGS sequence"/>
</dbReference>
<gene>
    <name evidence="2" type="ORF">BpHYR1_031634</name>
</gene>
<keyword evidence="1" id="KW-0472">Membrane</keyword>
<evidence type="ECO:0000256" key="1">
    <source>
        <dbReference type="SAM" id="Phobius"/>
    </source>
</evidence>
<name>A0A3M7S553_BRAPC</name>
<keyword evidence="3" id="KW-1185">Reference proteome</keyword>
<keyword evidence="1" id="KW-1133">Transmembrane helix</keyword>
<accession>A0A3M7S553</accession>
<protein>
    <submittedName>
        <fullName evidence="2">Uncharacterized protein</fullName>
    </submittedName>
</protein>